<dbReference type="EMBL" id="JASSZA010000005">
    <property type="protein sequence ID" value="KAK2112178.1"/>
    <property type="molecule type" value="Genomic_DNA"/>
</dbReference>
<reference evidence="1 2" key="1">
    <citation type="submission" date="2023-05" db="EMBL/GenBank/DDBJ databases">
        <title>B98-5 Cell Line De Novo Hybrid Assembly: An Optical Mapping Approach.</title>
        <authorList>
            <person name="Kananen K."/>
            <person name="Auerbach J.A."/>
            <person name="Kautto E."/>
            <person name="Blachly J.S."/>
        </authorList>
    </citation>
    <scope>NUCLEOTIDE SEQUENCE [LARGE SCALE GENOMIC DNA]</scope>
    <source>
        <strain evidence="1">B95-8</strain>
        <tissue evidence="1">Cell line</tissue>
    </source>
</reference>
<organism evidence="1 2">
    <name type="scientific">Saguinus oedipus</name>
    <name type="common">Cotton-top tamarin</name>
    <name type="synonym">Oedipomidas oedipus</name>
    <dbReference type="NCBI Taxonomy" id="9490"/>
    <lineage>
        <taxon>Eukaryota</taxon>
        <taxon>Metazoa</taxon>
        <taxon>Chordata</taxon>
        <taxon>Craniata</taxon>
        <taxon>Vertebrata</taxon>
        <taxon>Euteleostomi</taxon>
        <taxon>Mammalia</taxon>
        <taxon>Eutheria</taxon>
        <taxon>Euarchontoglires</taxon>
        <taxon>Primates</taxon>
        <taxon>Haplorrhini</taxon>
        <taxon>Platyrrhini</taxon>
        <taxon>Cebidae</taxon>
        <taxon>Callitrichinae</taxon>
        <taxon>Saguinus</taxon>
    </lineage>
</organism>
<name>A0ABQ9VUF7_SAGOE</name>
<accession>A0ABQ9VUF7</accession>
<evidence type="ECO:0000313" key="2">
    <source>
        <dbReference type="Proteomes" id="UP001266305"/>
    </source>
</evidence>
<gene>
    <name evidence="1" type="ORF">P7K49_011925</name>
</gene>
<sequence>MEGGRGSGGETGQWRGTGQWGDRVLSMKKELNPVELDFLLRFPFKAGVVSPVDFLQHQGWGGIKRLHTMCASFPLWSLSGWCYRCSRGQNTRLCDPKNSVKQGGLTDGDRDQDGLAANSQIALHSYGECDMC</sequence>
<keyword evidence="2" id="KW-1185">Reference proteome</keyword>
<dbReference type="Proteomes" id="UP001266305">
    <property type="component" value="Unassembled WGS sequence"/>
</dbReference>
<comment type="caution">
    <text evidence="1">The sequence shown here is derived from an EMBL/GenBank/DDBJ whole genome shotgun (WGS) entry which is preliminary data.</text>
</comment>
<protein>
    <submittedName>
        <fullName evidence="1">Uncharacterized protein</fullName>
    </submittedName>
</protein>
<proteinExistence type="predicted"/>
<evidence type="ECO:0000313" key="1">
    <source>
        <dbReference type="EMBL" id="KAK2112178.1"/>
    </source>
</evidence>